<evidence type="ECO:0000313" key="5">
    <source>
        <dbReference type="Proteomes" id="UP001341281"/>
    </source>
</evidence>
<dbReference type="CDD" id="cd09272">
    <property type="entry name" value="RNase_HI_RT_Ty1"/>
    <property type="match status" value="1"/>
</dbReference>
<dbReference type="Pfam" id="PF13976">
    <property type="entry name" value="gag_pre-integrs"/>
    <property type="match status" value="1"/>
</dbReference>
<dbReference type="InterPro" id="IPR036397">
    <property type="entry name" value="RNaseH_sf"/>
</dbReference>
<evidence type="ECO:0000256" key="2">
    <source>
        <dbReference type="SAM" id="MobiDB-lite"/>
    </source>
</evidence>
<dbReference type="InterPro" id="IPR057670">
    <property type="entry name" value="SH3_retrovirus"/>
</dbReference>
<protein>
    <recommendedName>
        <fullName evidence="3">Integrase catalytic domain-containing protein</fullName>
    </recommendedName>
</protein>
<dbReference type="GO" id="GO:0003676">
    <property type="term" value="F:nucleic acid binding"/>
    <property type="evidence" value="ECO:0007669"/>
    <property type="project" value="InterPro"/>
</dbReference>
<organism evidence="4 5">
    <name type="scientific">Paspalum notatum var. saurae</name>
    <dbReference type="NCBI Taxonomy" id="547442"/>
    <lineage>
        <taxon>Eukaryota</taxon>
        <taxon>Viridiplantae</taxon>
        <taxon>Streptophyta</taxon>
        <taxon>Embryophyta</taxon>
        <taxon>Tracheophyta</taxon>
        <taxon>Spermatophyta</taxon>
        <taxon>Magnoliopsida</taxon>
        <taxon>Liliopsida</taxon>
        <taxon>Poales</taxon>
        <taxon>Poaceae</taxon>
        <taxon>PACMAD clade</taxon>
        <taxon>Panicoideae</taxon>
        <taxon>Andropogonodae</taxon>
        <taxon>Paspaleae</taxon>
        <taxon>Paspalinae</taxon>
        <taxon>Paspalum</taxon>
    </lineage>
</organism>
<dbReference type="InterPro" id="IPR054722">
    <property type="entry name" value="PolX-like_BBD"/>
</dbReference>
<dbReference type="EMBL" id="CP144752">
    <property type="protein sequence ID" value="WVZ88779.1"/>
    <property type="molecule type" value="Genomic_DNA"/>
</dbReference>
<accession>A0AAQ3UGK8</accession>
<dbReference type="InterPro" id="IPR012337">
    <property type="entry name" value="RNaseH-like_sf"/>
</dbReference>
<dbReference type="Pfam" id="PF25597">
    <property type="entry name" value="SH3_retrovirus"/>
    <property type="match status" value="1"/>
</dbReference>
<feature type="domain" description="Integrase catalytic" evidence="3">
    <location>
        <begin position="482"/>
        <end position="645"/>
    </location>
</feature>
<feature type="compositionally biased region" description="Gly residues" evidence="2">
    <location>
        <begin position="230"/>
        <end position="247"/>
    </location>
</feature>
<dbReference type="GO" id="GO:0015074">
    <property type="term" value="P:DNA integration"/>
    <property type="evidence" value="ECO:0007669"/>
    <property type="project" value="InterPro"/>
</dbReference>
<dbReference type="PANTHER" id="PTHR11439:SF450">
    <property type="entry name" value="REVERSE TRANSCRIPTASE TY1_COPIA-TYPE DOMAIN-CONTAINING PROTEIN"/>
    <property type="match status" value="1"/>
</dbReference>
<dbReference type="Pfam" id="PF14223">
    <property type="entry name" value="Retrotran_gag_2"/>
    <property type="match status" value="1"/>
</dbReference>
<gene>
    <name evidence="4" type="ORF">U9M48_035254</name>
</gene>
<dbReference type="Pfam" id="PF22936">
    <property type="entry name" value="Pol_BBD"/>
    <property type="match status" value="1"/>
</dbReference>
<evidence type="ECO:0000313" key="4">
    <source>
        <dbReference type="EMBL" id="WVZ88779.1"/>
    </source>
</evidence>
<dbReference type="PROSITE" id="PS50994">
    <property type="entry name" value="INTEGRASE"/>
    <property type="match status" value="1"/>
</dbReference>
<dbReference type="Proteomes" id="UP001341281">
    <property type="component" value="Chromosome 08"/>
</dbReference>
<reference evidence="4 5" key="1">
    <citation type="submission" date="2024-02" db="EMBL/GenBank/DDBJ databases">
        <title>High-quality chromosome-scale genome assembly of Pensacola bahiagrass (Paspalum notatum Flugge var. saurae).</title>
        <authorList>
            <person name="Vega J.M."/>
            <person name="Podio M."/>
            <person name="Orjuela J."/>
            <person name="Siena L.A."/>
            <person name="Pessino S.C."/>
            <person name="Combes M.C."/>
            <person name="Mariac C."/>
            <person name="Albertini E."/>
            <person name="Pupilli F."/>
            <person name="Ortiz J.P.A."/>
            <person name="Leblanc O."/>
        </authorList>
    </citation>
    <scope>NUCLEOTIDE SEQUENCE [LARGE SCALE GENOMIC DNA]</scope>
    <source>
        <strain evidence="4">R1</strain>
        <tissue evidence="4">Leaf</tissue>
    </source>
</reference>
<proteinExistence type="predicted"/>
<keyword evidence="1" id="KW-0064">Aspartyl protease</keyword>
<feature type="region of interest" description="Disordered" evidence="2">
    <location>
        <begin position="776"/>
        <end position="837"/>
    </location>
</feature>
<keyword evidence="5" id="KW-1185">Reference proteome</keyword>
<dbReference type="InterPro" id="IPR001584">
    <property type="entry name" value="Integrase_cat-core"/>
</dbReference>
<feature type="compositionally biased region" description="Low complexity" evidence="2">
    <location>
        <begin position="782"/>
        <end position="810"/>
    </location>
</feature>
<dbReference type="InterPro" id="IPR043502">
    <property type="entry name" value="DNA/RNA_pol_sf"/>
</dbReference>
<dbReference type="GO" id="GO:0004190">
    <property type="term" value="F:aspartic-type endopeptidase activity"/>
    <property type="evidence" value="ECO:0007669"/>
    <property type="project" value="UniProtKB-KW"/>
</dbReference>
<evidence type="ECO:0000259" key="3">
    <source>
        <dbReference type="PROSITE" id="PS50994"/>
    </source>
</evidence>
<dbReference type="PANTHER" id="PTHR11439">
    <property type="entry name" value="GAG-POL-RELATED RETROTRANSPOSON"/>
    <property type="match status" value="1"/>
</dbReference>
<dbReference type="InterPro" id="IPR013103">
    <property type="entry name" value="RVT_2"/>
</dbReference>
<sequence>MSTSYSTAAINPLAGQAVSEKLTKTNFALWRMQVLATVRGARLEGFLTGAAKAPTTMIKVIKDDKEVEVSNPAYEEWVPTDQQVLGYLISNMSSSIQSQLTACKTAAETWRAVEGMFSSMTRARAVNTRIALATMKKGNLSMAEYVGKMRSLADEITSTGKTIDDDELVSYILAGLDYDYNPIVTSLTARIEPLSVGEAYSQLLAFEQRMDLLQPDGRSSVNSASRGRGTSRGRGGGGRSRGGSSGRGRGRSSGPPRQQHGAPNGANSNTRGPDSRPRCQVCKKRGHEADICWYRFDEEFVPDEKYVGATTSYGVDTNWYMDSGATDNITSNLEKLSVHDRYKGHDQIHTASGAGMEISRIGHSIVTTPSRDLHLKNVLYVPKANKNLVSDQATKKLLLRGRCDHGLYPLPAGRQLKQAYSAAKVSFDRWHHRLGHPATPIVEKVIRQFNLPVSLDSNKHSVCDACQKAKSHQLPFPNSSTVSPHPLELVYSDVWGPAPTFVCGHKYYVSFIDDYSKFTWIYLLKFKSEVFSKFREFQSLVERLFNRKIITMQTDWGGEYQKLHPFFAQVGITHHISCPHTHQQNGAAERKHRHIVEVGLALLAHAFMPLKFWGDAFVTATYLINRIPSKVLSYDTPLNHLFQKQPDYFLFRIFGCACWPNLRPYNNHKLQFRSKQCTFLGYSPFHKGFKCLDPDSGRVYISRDVTFDESLFPFQNLGPNAGRRFQDDINILPSFLLNPLTTNTGASNLTDHMTGFPNNPASNICAVDEEMQEHIPTHEGAHGAASSGALLEADPPAPATDAAGASTASRRSGESVAYSVPLDSDDRPQGADSIAGGSSAARDLALVPTESVSGHVPQELGASVAPSAGGDVQRIQRPRTRLQSGIRKEKVYTDGTVKYSLLSSTGEPCNILEALEDSNWKHAMDTEYNALMKNNTWHLVPPQKGRNIIDCKWVYKIKRKQDGSLDRYKARLVAKGFKQRYGIDYEDTFSPVVKAATIRVVLSIAVSRGWTLRQLDVHNAFLHGLLEEEVYMKQPPGYEDPTRRDYVCKLDKALYGLKQAPRAWFSRLSKKLCDLGFKSSKADTSLFYYIKGDVIIFMLIYVDDIIVVSSKPEAVTILLQDLHSEFPLKDLGDLHYFLGIEVSKTSNGIILTQEKYVNNLLRRVNMADCKPVSTPLSTSEKLSIYEGVPLGPKDMTRYRSIVGALQYLTLTRPDIAFSVNKVCQFLHAPTTVHWVAVKRILRYLKSCVKLGLRINRSRSFLVSAYSDADWAGCPDDRRSTGGFAVFIENNLVSWQAKKQATVSRSSTESEYKALANATAEVIWVQTLLKELKVPSPPVARLWCDNMGAKYLASNPVFHARTKHIEVDFHFVRERVNNKLMQVDFISSEDQVGDGFTKALSVRKLENFKYHLNLGKL</sequence>
<dbReference type="Gene3D" id="3.30.420.10">
    <property type="entry name" value="Ribonuclease H-like superfamily/Ribonuclease H"/>
    <property type="match status" value="1"/>
</dbReference>
<dbReference type="InterPro" id="IPR025724">
    <property type="entry name" value="GAG-pre-integrase_dom"/>
</dbReference>
<dbReference type="SUPFAM" id="SSF56672">
    <property type="entry name" value="DNA/RNA polymerases"/>
    <property type="match status" value="1"/>
</dbReference>
<keyword evidence="1" id="KW-0378">Hydrolase</keyword>
<feature type="region of interest" description="Disordered" evidence="2">
    <location>
        <begin position="215"/>
        <end position="280"/>
    </location>
</feature>
<keyword evidence="1" id="KW-0645">Protease</keyword>
<dbReference type="Pfam" id="PF07727">
    <property type="entry name" value="RVT_2"/>
    <property type="match status" value="1"/>
</dbReference>
<name>A0AAQ3UGK8_PASNO</name>
<dbReference type="SUPFAM" id="SSF53098">
    <property type="entry name" value="Ribonuclease H-like"/>
    <property type="match status" value="1"/>
</dbReference>
<evidence type="ECO:0000256" key="1">
    <source>
        <dbReference type="ARBA" id="ARBA00022750"/>
    </source>
</evidence>